<reference evidence="1 2" key="1">
    <citation type="submission" date="2009-02" db="EMBL/GenBank/DDBJ databases">
        <title>The Genome Sequence of Oxalobacter formigenes OXCC13.</title>
        <authorList>
            <consortium name="The Broad Institute Genome Sequencing Platform"/>
            <person name="Ward D."/>
            <person name="Young S.K."/>
            <person name="Kodira C.D."/>
            <person name="Zeng Q."/>
            <person name="Koehrsen M."/>
            <person name="Alvarado L."/>
            <person name="Berlin A."/>
            <person name="Borenstein D."/>
            <person name="Chen Z."/>
            <person name="Engels R."/>
            <person name="Freedman E."/>
            <person name="Gellesch M."/>
            <person name="Goldberg J."/>
            <person name="Griggs A."/>
            <person name="Gujja S."/>
            <person name="Heiman D."/>
            <person name="Hepburn T."/>
            <person name="Howarth C."/>
            <person name="Jen D."/>
            <person name="Larson L."/>
            <person name="Lewis B."/>
            <person name="Mehta T."/>
            <person name="Park D."/>
            <person name="Pearson M."/>
            <person name="Roberts A."/>
            <person name="Saif S."/>
            <person name="Shea T."/>
            <person name="Shenoy N."/>
            <person name="Sisk P."/>
            <person name="Stolte C."/>
            <person name="Sykes S."/>
            <person name="Walk T."/>
            <person name="White J."/>
            <person name="Yandava C."/>
            <person name="Allison M.J."/>
            <person name="Lander E."/>
            <person name="Nusbaum C."/>
            <person name="Galagan J."/>
            <person name="Birren B."/>
        </authorList>
    </citation>
    <scope>NUCLEOTIDE SEQUENCE [LARGE SCALE GENOMIC DNA]</scope>
    <source>
        <strain evidence="1 2">OXCC13</strain>
    </source>
</reference>
<name>C3XBI3_OXAFO</name>
<sequence length="99" mass="11194">MICFNEKGDVRMQKIKDKLDQIQTHLSSTQGLDPALKQEYRELDDNIRKMMAVKNENAASDLAIMDSDARRIAAKFEVKHPHVGGLIRQLADILQSMGV</sequence>
<evidence type="ECO:0000313" key="2">
    <source>
        <dbReference type="Proteomes" id="UP000005089"/>
    </source>
</evidence>
<organism evidence="1 2">
    <name type="scientific">Oxalobacter formigenes OXCC13</name>
    <dbReference type="NCBI Taxonomy" id="556269"/>
    <lineage>
        <taxon>Bacteria</taxon>
        <taxon>Pseudomonadati</taxon>
        <taxon>Pseudomonadota</taxon>
        <taxon>Betaproteobacteria</taxon>
        <taxon>Burkholderiales</taxon>
        <taxon>Oxalobacteraceae</taxon>
        <taxon>Oxalobacter</taxon>
    </lineage>
</organism>
<gene>
    <name evidence="1" type="ORF">OFBG_01587</name>
</gene>
<evidence type="ECO:0008006" key="3">
    <source>
        <dbReference type="Google" id="ProtNLM"/>
    </source>
</evidence>
<keyword evidence="2" id="KW-1185">Reference proteome</keyword>
<dbReference type="OrthoDB" id="8779496at2"/>
<dbReference type="HOGENOM" id="CLU_2466067_0_0_4"/>
<accession>C3XBI3</accession>
<dbReference type="EMBL" id="GG658170">
    <property type="protein sequence ID" value="EEO30559.1"/>
    <property type="molecule type" value="Genomic_DNA"/>
</dbReference>
<evidence type="ECO:0000313" key="1">
    <source>
        <dbReference type="EMBL" id="EEO30559.1"/>
    </source>
</evidence>
<dbReference type="AlphaFoldDB" id="C3XBI3"/>
<dbReference type="InterPro" id="IPR025516">
    <property type="entry name" value="DUF4404"/>
</dbReference>
<dbReference type="Proteomes" id="UP000005089">
    <property type="component" value="Unassembled WGS sequence"/>
</dbReference>
<protein>
    <recommendedName>
        <fullName evidence="3">DUF4404 family protein</fullName>
    </recommendedName>
</protein>
<proteinExistence type="predicted"/>
<dbReference type="Pfam" id="PF14357">
    <property type="entry name" value="DUF4404"/>
    <property type="match status" value="1"/>
</dbReference>